<reference evidence="1 2" key="1">
    <citation type="submission" date="2017-09" db="EMBL/GenBank/DDBJ databases">
        <title>Large-scale bioinformatics analysis of Bacillus genomes uncovers conserved roles of natural products in bacterial physiology.</title>
        <authorList>
            <consortium name="Agbiome Team Llc"/>
            <person name="Bleich R.M."/>
            <person name="Grubbs K.J."/>
            <person name="Santa Maria K.C."/>
            <person name="Allen S.E."/>
            <person name="Farag S."/>
            <person name="Shank E.A."/>
            <person name="Bowers A."/>
        </authorList>
    </citation>
    <scope>NUCLEOTIDE SEQUENCE [LARGE SCALE GENOMIC DNA]</scope>
    <source>
        <strain evidence="1 2">AFS053130</strain>
    </source>
</reference>
<dbReference type="EMBL" id="NUHO01000011">
    <property type="protein sequence ID" value="PGM97699.1"/>
    <property type="molecule type" value="Genomic_DNA"/>
</dbReference>
<dbReference type="AlphaFoldDB" id="A0A2B9EEA4"/>
<name>A0A2B9EEA4_BACCE</name>
<comment type="caution">
    <text evidence="1">The sequence shown here is derived from an EMBL/GenBank/DDBJ whole genome shotgun (WGS) entry which is preliminary data.</text>
</comment>
<sequence length="63" mass="6881">MPTSFNFLPAANLLAAKQIGKEKGAKFNVVTVFPDAGSTEEWLDVESLLEGDDLSLLNTHLLY</sequence>
<evidence type="ECO:0000313" key="2">
    <source>
        <dbReference type="Proteomes" id="UP000222054"/>
    </source>
</evidence>
<evidence type="ECO:0000313" key="1">
    <source>
        <dbReference type="EMBL" id="PGM97699.1"/>
    </source>
</evidence>
<proteinExistence type="predicted"/>
<protein>
    <submittedName>
        <fullName evidence="1">Uncharacterized protein</fullName>
    </submittedName>
</protein>
<accession>A0A2B9EEA4</accession>
<gene>
    <name evidence="1" type="ORF">CN958_02055</name>
</gene>
<dbReference type="Proteomes" id="UP000222054">
    <property type="component" value="Unassembled WGS sequence"/>
</dbReference>
<organism evidence="1 2">
    <name type="scientific">Bacillus cereus</name>
    <dbReference type="NCBI Taxonomy" id="1396"/>
    <lineage>
        <taxon>Bacteria</taxon>
        <taxon>Bacillati</taxon>
        <taxon>Bacillota</taxon>
        <taxon>Bacilli</taxon>
        <taxon>Bacillales</taxon>
        <taxon>Bacillaceae</taxon>
        <taxon>Bacillus</taxon>
        <taxon>Bacillus cereus group</taxon>
    </lineage>
</organism>
<dbReference type="RefSeq" id="WP_098775656.1">
    <property type="nucleotide sequence ID" value="NZ_NUHO01000011.1"/>
</dbReference>